<evidence type="ECO:0000313" key="1">
    <source>
        <dbReference type="Proteomes" id="UP000189703"/>
    </source>
</evidence>
<sequence length="123" mass="13358">MTLPFLLQSILRQIATRRPLLLYAVTWTVLLTVTVAVASFSPEIAFVSAISPSSSFSRACDSQQGTVRVPLDFPGEVLCLPAGFFKRSKMDFFVPPIFAAVVVACSACVVRALSLWELDETTG</sequence>
<keyword evidence="1" id="KW-1185">Reference proteome</keyword>
<dbReference type="OrthoDB" id="1921102at2759"/>
<evidence type="ECO:0000313" key="2">
    <source>
        <dbReference type="RefSeq" id="XP_010260097.1"/>
    </source>
</evidence>
<gene>
    <name evidence="2" type="primary">LOC104599312</name>
</gene>
<dbReference type="AlphaFoldDB" id="A0A1U8AE74"/>
<protein>
    <submittedName>
        <fullName evidence="2">Uncharacterized protein LOC104599312</fullName>
    </submittedName>
</protein>
<name>A0A1U8AE74_NELNU</name>
<dbReference type="PANTHER" id="PTHR34658">
    <property type="entry name" value="OS01G0151800 PROTEIN"/>
    <property type="match status" value="1"/>
</dbReference>
<dbReference type="OMA" id="HRFAWRI"/>
<organism evidence="1 2">
    <name type="scientific">Nelumbo nucifera</name>
    <name type="common">Sacred lotus</name>
    <dbReference type="NCBI Taxonomy" id="4432"/>
    <lineage>
        <taxon>Eukaryota</taxon>
        <taxon>Viridiplantae</taxon>
        <taxon>Streptophyta</taxon>
        <taxon>Embryophyta</taxon>
        <taxon>Tracheophyta</taxon>
        <taxon>Spermatophyta</taxon>
        <taxon>Magnoliopsida</taxon>
        <taxon>Proteales</taxon>
        <taxon>Nelumbonaceae</taxon>
        <taxon>Nelumbo</taxon>
    </lineage>
</organism>
<dbReference type="GeneID" id="104599312"/>
<dbReference type="Proteomes" id="UP000189703">
    <property type="component" value="Unplaced"/>
</dbReference>
<accession>A0A1U8AE74</accession>
<dbReference type="PANTHER" id="PTHR34658:SF2">
    <property type="entry name" value="OS01G0151800 PROTEIN"/>
    <property type="match status" value="1"/>
</dbReference>
<proteinExistence type="predicted"/>
<dbReference type="eggNOG" id="ENOG502S4CS">
    <property type="taxonomic scope" value="Eukaryota"/>
</dbReference>
<dbReference type="KEGG" id="nnu:104599312"/>
<dbReference type="RefSeq" id="XP_010260097.1">
    <property type="nucleotide sequence ID" value="XM_010261795.2"/>
</dbReference>
<reference evidence="2" key="1">
    <citation type="submission" date="2025-08" db="UniProtKB">
        <authorList>
            <consortium name="RefSeq"/>
        </authorList>
    </citation>
    <scope>IDENTIFICATION</scope>
</reference>
<dbReference type="FunCoup" id="A0A1U8AE74">
    <property type="interactions" value="50"/>
</dbReference>